<organism evidence="2 3">
    <name type="scientific">Symbiodinium microadriaticum</name>
    <name type="common">Dinoflagellate</name>
    <name type="synonym">Zooxanthella microadriatica</name>
    <dbReference type="NCBI Taxonomy" id="2951"/>
    <lineage>
        <taxon>Eukaryota</taxon>
        <taxon>Sar</taxon>
        <taxon>Alveolata</taxon>
        <taxon>Dinophyceae</taxon>
        <taxon>Suessiales</taxon>
        <taxon>Symbiodiniaceae</taxon>
        <taxon>Symbiodinium</taxon>
    </lineage>
</organism>
<evidence type="ECO:0000313" key="3">
    <source>
        <dbReference type="Proteomes" id="UP000186817"/>
    </source>
</evidence>
<proteinExistence type="predicted"/>
<dbReference type="Proteomes" id="UP000186817">
    <property type="component" value="Unassembled WGS sequence"/>
</dbReference>
<reference evidence="2 3" key="1">
    <citation type="submission" date="2016-02" db="EMBL/GenBank/DDBJ databases">
        <title>Genome analysis of coral dinoflagellate symbionts highlights evolutionary adaptations to a symbiotic lifestyle.</title>
        <authorList>
            <person name="Aranda M."/>
            <person name="Li Y."/>
            <person name="Liew Y.J."/>
            <person name="Baumgarten S."/>
            <person name="Simakov O."/>
            <person name="Wilson M."/>
            <person name="Piel J."/>
            <person name="Ashoor H."/>
            <person name="Bougouffa S."/>
            <person name="Bajic V.B."/>
            <person name="Ryu T."/>
            <person name="Ravasi T."/>
            <person name="Bayer T."/>
            <person name="Micklem G."/>
            <person name="Kim H."/>
            <person name="Bhak J."/>
            <person name="Lajeunesse T.C."/>
            <person name="Voolstra C.R."/>
        </authorList>
    </citation>
    <scope>NUCLEOTIDE SEQUENCE [LARGE SCALE GENOMIC DNA]</scope>
    <source>
        <strain evidence="2 3">CCMP2467</strain>
    </source>
</reference>
<keyword evidence="3" id="KW-1185">Reference proteome</keyword>
<gene>
    <name evidence="2" type="ORF">AK812_SmicGene10011</name>
</gene>
<feature type="region of interest" description="Disordered" evidence="1">
    <location>
        <begin position="66"/>
        <end position="86"/>
    </location>
</feature>
<feature type="compositionally biased region" description="Polar residues" evidence="1">
    <location>
        <begin position="77"/>
        <end position="86"/>
    </location>
</feature>
<evidence type="ECO:0000256" key="1">
    <source>
        <dbReference type="SAM" id="MobiDB-lite"/>
    </source>
</evidence>
<dbReference type="AlphaFoldDB" id="A0A1Q9EH23"/>
<dbReference type="OrthoDB" id="10289176at2759"/>
<evidence type="ECO:0000313" key="2">
    <source>
        <dbReference type="EMBL" id="OLQ06691.1"/>
    </source>
</evidence>
<name>A0A1Q9EH23_SYMMI</name>
<protein>
    <submittedName>
        <fullName evidence="2">Uncharacterized protein</fullName>
    </submittedName>
</protein>
<accession>A0A1Q9EH23</accession>
<sequence>MDNGQEPTANDQVIEVTGKPKEELQQMWADFGPDATPFGAGKVEKTITFCTGIGLILKDQGFARSPSADEDELQLADLQSSTPHIA</sequence>
<dbReference type="EMBL" id="LSRX01000155">
    <property type="protein sequence ID" value="OLQ06691.1"/>
    <property type="molecule type" value="Genomic_DNA"/>
</dbReference>
<comment type="caution">
    <text evidence="2">The sequence shown here is derived from an EMBL/GenBank/DDBJ whole genome shotgun (WGS) entry which is preliminary data.</text>
</comment>